<dbReference type="GO" id="GO:0005829">
    <property type="term" value="C:cytosol"/>
    <property type="evidence" value="ECO:0007669"/>
    <property type="project" value="TreeGrafter"/>
</dbReference>
<dbReference type="SMART" id="SM00850">
    <property type="entry name" value="LytTR"/>
    <property type="match status" value="1"/>
</dbReference>
<dbReference type="HOGENOM" id="CLU_1097711_0_0_9"/>
<feature type="domain" description="Response regulatory" evidence="6">
    <location>
        <begin position="4"/>
        <end position="119"/>
    </location>
</feature>
<dbReference type="EMBL" id="CP002869">
    <property type="protein sequence ID" value="AEI40942.1"/>
    <property type="molecule type" value="Genomic_DNA"/>
</dbReference>
<dbReference type="SMART" id="SM00448">
    <property type="entry name" value="REC"/>
    <property type="match status" value="1"/>
</dbReference>
<dbReference type="PANTHER" id="PTHR48111:SF69">
    <property type="entry name" value="RESPONSE REGULATOR RECEIVER"/>
    <property type="match status" value="1"/>
</dbReference>
<dbReference type="InterPro" id="IPR001789">
    <property type="entry name" value="Sig_transdc_resp-reg_receiver"/>
</dbReference>
<proteinExistence type="predicted"/>
<dbReference type="InterPro" id="IPR039420">
    <property type="entry name" value="WalR-like"/>
</dbReference>
<dbReference type="PATRIC" id="fig|1036673.3.peg.2146"/>
<dbReference type="InterPro" id="IPR011006">
    <property type="entry name" value="CheY-like_superfamily"/>
</dbReference>
<evidence type="ECO:0000256" key="4">
    <source>
        <dbReference type="ARBA" id="ARBA00023163"/>
    </source>
</evidence>
<keyword evidence="1 5" id="KW-0597">Phosphoprotein</keyword>
<name>F8F5D1_PAEMK</name>
<keyword evidence="2" id="KW-0805">Transcription regulation</keyword>
<dbReference type="Pfam" id="PF04397">
    <property type="entry name" value="LytTR"/>
    <property type="match status" value="1"/>
</dbReference>
<organism evidence="7 8">
    <name type="scientific">Paenibacillus mucilaginosus (strain KNP414)</name>
    <dbReference type="NCBI Taxonomy" id="1036673"/>
    <lineage>
        <taxon>Bacteria</taxon>
        <taxon>Bacillati</taxon>
        <taxon>Bacillota</taxon>
        <taxon>Bacilli</taxon>
        <taxon>Bacillales</taxon>
        <taxon>Paenibacillaceae</taxon>
        <taxon>Paenibacillus</taxon>
    </lineage>
</organism>
<evidence type="ECO:0000256" key="5">
    <source>
        <dbReference type="PROSITE-ProRule" id="PRU00169"/>
    </source>
</evidence>
<evidence type="ECO:0000256" key="2">
    <source>
        <dbReference type="ARBA" id="ARBA00023015"/>
    </source>
</evidence>
<dbReference type="RefSeq" id="WP_013916103.1">
    <property type="nucleotide sequence ID" value="NC_015690.1"/>
</dbReference>
<dbReference type="Gene3D" id="2.40.50.1020">
    <property type="entry name" value="LytTr DNA-binding domain"/>
    <property type="match status" value="1"/>
</dbReference>
<evidence type="ECO:0000259" key="6">
    <source>
        <dbReference type="PROSITE" id="PS50110"/>
    </source>
</evidence>
<dbReference type="Gene3D" id="3.40.50.2300">
    <property type="match status" value="1"/>
</dbReference>
<dbReference type="PANTHER" id="PTHR48111">
    <property type="entry name" value="REGULATOR OF RPOS"/>
    <property type="match status" value="1"/>
</dbReference>
<dbReference type="KEGG" id="pms:KNP414_02381"/>
<dbReference type="GO" id="GO:0032993">
    <property type="term" value="C:protein-DNA complex"/>
    <property type="evidence" value="ECO:0007669"/>
    <property type="project" value="TreeGrafter"/>
</dbReference>
<accession>F8F5D1</accession>
<dbReference type="SUPFAM" id="SSF52172">
    <property type="entry name" value="CheY-like"/>
    <property type="match status" value="1"/>
</dbReference>
<dbReference type="AlphaFoldDB" id="F8F5D1"/>
<dbReference type="PROSITE" id="PS50110">
    <property type="entry name" value="RESPONSE_REGULATORY"/>
    <property type="match status" value="1"/>
</dbReference>
<evidence type="ECO:0000313" key="7">
    <source>
        <dbReference type="EMBL" id="AEI40942.1"/>
    </source>
</evidence>
<keyword evidence="3" id="KW-0238">DNA-binding</keyword>
<gene>
    <name evidence="7" type="ordered locus">KNP414_02381</name>
</gene>
<evidence type="ECO:0000256" key="1">
    <source>
        <dbReference type="ARBA" id="ARBA00022553"/>
    </source>
</evidence>
<dbReference type="InterPro" id="IPR007492">
    <property type="entry name" value="LytTR_DNA-bd_dom"/>
</dbReference>
<dbReference type="GO" id="GO:0000156">
    <property type="term" value="F:phosphorelay response regulator activity"/>
    <property type="evidence" value="ECO:0007669"/>
    <property type="project" value="TreeGrafter"/>
</dbReference>
<protein>
    <recommendedName>
        <fullName evidence="6">Response regulatory domain-containing protein</fullName>
    </recommendedName>
</protein>
<evidence type="ECO:0000256" key="3">
    <source>
        <dbReference type="ARBA" id="ARBA00023125"/>
    </source>
</evidence>
<feature type="modified residue" description="4-aspartylphosphate" evidence="5">
    <location>
        <position position="54"/>
    </location>
</feature>
<dbReference type="GO" id="GO:0006355">
    <property type="term" value="P:regulation of DNA-templated transcription"/>
    <property type="evidence" value="ECO:0007669"/>
    <property type="project" value="TreeGrafter"/>
</dbReference>
<dbReference type="CDD" id="cd00156">
    <property type="entry name" value="REC"/>
    <property type="match status" value="1"/>
</dbReference>
<reference evidence="8" key="1">
    <citation type="submission" date="2011-06" db="EMBL/GenBank/DDBJ databases">
        <title>Complete genome sequence of Paenibacillus mucilaginosus KNP414.</title>
        <authorList>
            <person name="Wang J."/>
            <person name="Hu S."/>
            <person name="Hu X."/>
            <person name="Zhang B."/>
            <person name="Dong D."/>
            <person name="Zhang S."/>
            <person name="Zhao K."/>
            <person name="Wu D."/>
        </authorList>
    </citation>
    <scope>NUCLEOTIDE SEQUENCE [LARGE SCALE GENOMIC DNA]</scope>
    <source>
        <strain evidence="8">KNP414</strain>
    </source>
</reference>
<sequence length="253" mass="28164">MTYTVIIAEDDPLQARLLEQFCTEEGLQVFGAVSSGRRLIEEVTAGRPDLVIADITLKRQDGISAIREMIGDGLSPVVILVSGSVDPEHLLAGYDIAAVDYVRKPILRARFKQAVDRAKARVDARRRAAALPDQVNFITCKVRYRDLQFAEPQLLYAERTMLRKTKVVLSDGTHFLTSTPLHDIQAQCSERIVFSHRSYLVNTARIAAIETVPGGSRRNYEITLIGCPVKVPLTPTYYGECRQQMESFTGGPL</sequence>
<keyword evidence="4" id="KW-0804">Transcription</keyword>
<reference evidence="7 8" key="2">
    <citation type="journal article" date="2013" name="Genome Announc.">
        <title>Genome Sequence of Growth-Improving Paenibacillus mucilaginosus Strain KNP414.</title>
        <authorList>
            <person name="Lu J.J."/>
            <person name="Wang J.F."/>
            <person name="Hu X.F."/>
        </authorList>
    </citation>
    <scope>NUCLEOTIDE SEQUENCE [LARGE SCALE GENOMIC DNA]</scope>
    <source>
        <strain evidence="7 8">KNP414</strain>
    </source>
</reference>
<dbReference type="Proteomes" id="UP000006620">
    <property type="component" value="Chromosome"/>
</dbReference>
<dbReference type="GO" id="GO:0000976">
    <property type="term" value="F:transcription cis-regulatory region binding"/>
    <property type="evidence" value="ECO:0007669"/>
    <property type="project" value="TreeGrafter"/>
</dbReference>
<evidence type="ECO:0000313" key="8">
    <source>
        <dbReference type="Proteomes" id="UP000006620"/>
    </source>
</evidence>
<dbReference type="Pfam" id="PF00072">
    <property type="entry name" value="Response_reg"/>
    <property type="match status" value="1"/>
</dbReference>